<dbReference type="Pfam" id="PF01556">
    <property type="entry name" value="DnaJ_C"/>
    <property type="match status" value="1"/>
</dbReference>
<dbReference type="CDD" id="cd06257">
    <property type="entry name" value="DnaJ"/>
    <property type="match status" value="1"/>
</dbReference>
<keyword evidence="6" id="KW-1185">Reference proteome</keyword>
<dbReference type="PRINTS" id="PR00625">
    <property type="entry name" value="JDOMAIN"/>
</dbReference>
<evidence type="ECO:0000256" key="1">
    <source>
        <dbReference type="ARBA" id="ARBA00022705"/>
    </source>
</evidence>
<dbReference type="PROSITE" id="PS00636">
    <property type="entry name" value="DNAJ_1"/>
    <property type="match status" value="1"/>
</dbReference>
<dbReference type="InterPro" id="IPR002939">
    <property type="entry name" value="DnaJ_C"/>
</dbReference>
<evidence type="ECO:0000256" key="2">
    <source>
        <dbReference type="ARBA" id="ARBA00023016"/>
    </source>
</evidence>
<keyword evidence="1" id="KW-0235">DNA replication</keyword>
<sequence length="328" mass="34386">MASQDWLEKDFYQVLGVSKDATDADIKKAYRKLARKYHPDTNAGDAAAEKKFKDITEANSVLSDPEQRKEYDAIRAMGSGARFTAGGAGASNAGFEDLFGDMFGGGGGRNYSYSTQGGPDLSDLFGQFGGGGGFGGSPFGGGYGQPTKGADRTAATTISFGGSIKGTTVKFRVPQSGETIDVRIPAGIRDGQKVRVAGKGEPGQAGPGDLLVTVNVREHKLFKRDGDNIRITVPVSFDEAALGAQIQVPTLDGGTVTMKVPAGSNSGRTLRLKGRGVSTKKRTGDLLVSLEIKVPQNLNDAAKAAVEAFKEATENENPRASLMADARL</sequence>
<keyword evidence="3" id="KW-0143">Chaperone</keyword>
<organism evidence="5 6">
    <name type="scientific">Micrococcoides hystricis</name>
    <dbReference type="NCBI Taxonomy" id="1572761"/>
    <lineage>
        <taxon>Bacteria</taxon>
        <taxon>Bacillati</taxon>
        <taxon>Actinomycetota</taxon>
        <taxon>Actinomycetes</taxon>
        <taxon>Micrococcales</taxon>
        <taxon>Micrococcaceae</taxon>
        <taxon>Micrococcoides</taxon>
    </lineage>
</organism>
<dbReference type="InterPro" id="IPR001623">
    <property type="entry name" value="DnaJ_domain"/>
</dbReference>
<protein>
    <submittedName>
        <fullName evidence="5">DnaJ C-terminal domain-containing protein</fullName>
    </submittedName>
</protein>
<dbReference type="Gene3D" id="1.10.287.110">
    <property type="entry name" value="DnaJ domain"/>
    <property type="match status" value="1"/>
</dbReference>
<dbReference type="SUPFAM" id="SSF46565">
    <property type="entry name" value="Chaperone J-domain"/>
    <property type="match status" value="1"/>
</dbReference>
<dbReference type="Pfam" id="PF00226">
    <property type="entry name" value="DnaJ"/>
    <property type="match status" value="1"/>
</dbReference>
<feature type="domain" description="J" evidence="4">
    <location>
        <begin position="10"/>
        <end position="75"/>
    </location>
</feature>
<evidence type="ECO:0000313" key="6">
    <source>
        <dbReference type="Proteomes" id="UP001589862"/>
    </source>
</evidence>
<dbReference type="Gene3D" id="2.60.260.20">
    <property type="entry name" value="Urease metallochaperone UreE, N-terminal domain"/>
    <property type="match status" value="2"/>
</dbReference>
<dbReference type="InterPro" id="IPR008971">
    <property type="entry name" value="HSP40/DnaJ_pept-bd"/>
</dbReference>
<evidence type="ECO:0000313" key="5">
    <source>
        <dbReference type="EMBL" id="MFC0582992.1"/>
    </source>
</evidence>
<proteinExistence type="predicted"/>
<evidence type="ECO:0000256" key="3">
    <source>
        <dbReference type="ARBA" id="ARBA00023186"/>
    </source>
</evidence>
<reference evidence="5 6" key="1">
    <citation type="submission" date="2024-09" db="EMBL/GenBank/DDBJ databases">
        <authorList>
            <person name="Sun Q."/>
            <person name="Mori K."/>
        </authorList>
    </citation>
    <scope>NUCLEOTIDE SEQUENCE [LARGE SCALE GENOMIC DNA]</scope>
    <source>
        <strain evidence="5 6">NCAIM B.02604</strain>
    </source>
</reference>
<gene>
    <name evidence="5" type="ORF">ACFFFR_11500</name>
</gene>
<keyword evidence="2" id="KW-0346">Stress response</keyword>
<dbReference type="SMART" id="SM00271">
    <property type="entry name" value="DnaJ"/>
    <property type="match status" value="1"/>
</dbReference>
<dbReference type="RefSeq" id="WP_377460596.1">
    <property type="nucleotide sequence ID" value="NZ_JBHLUB010000032.1"/>
</dbReference>
<dbReference type="PROSITE" id="PS50076">
    <property type="entry name" value="DNAJ_2"/>
    <property type="match status" value="1"/>
</dbReference>
<evidence type="ECO:0000259" key="4">
    <source>
        <dbReference type="PROSITE" id="PS50076"/>
    </source>
</evidence>
<accession>A0ABV6PF46</accession>
<dbReference type="Proteomes" id="UP001589862">
    <property type="component" value="Unassembled WGS sequence"/>
</dbReference>
<dbReference type="EMBL" id="JBHLUB010000032">
    <property type="protein sequence ID" value="MFC0582992.1"/>
    <property type="molecule type" value="Genomic_DNA"/>
</dbReference>
<dbReference type="InterPro" id="IPR018253">
    <property type="entry name" value="DnaJ_domain_CS"/>
</dbReference>
<dbReference type="PANTHER" id="PTHR43096:SF54">
    <property type="entry name" value="CHAPERONE PROTEIN DNAJ 1"/>
    <property type="match status" value="1"/>
</dbReference>
<dbReference type="CDD" id="cd10747">
    <property type="entry name" value="DnaJ_C"/>
    <property type="match status" value="1"/>
</dbReference>
<name>A0ABV6PF46_9MICC</name>
<dbReference type="PANTHER" id="PTHR43096">
    <property type="entry name" value="DNAJ HOMOLOG 1, MITOCHONDRIAL-RELATED"/>
    <property type="match status" value="1"/>
</dbReference>
<dbReference type="InterPro" id="IPR036869">
    <property type="entry name" value="J_dom_sf"/>
</dbReference>
<dbReference type="SUPFAM" id="SSF49493">
    <property type="entry name" value="HSP40/DnaJ peptide-binding domain"/>
    <property type="match status" value="2"/>
</dbReference>
<comment type="caution">
    <text evidence="5">The sequence shown here is derived from an EMBL/GenBank/DDBJ whole genome shotgun (WGS) entry which is preliminary data.</text>
</comment>